<comment type="similarity">
    <text evidence="1">Belongs to the leucine-binding protein family.</text>
</comment>
<name>A0ABP3D7M5_9BURK</name>
<accession>A0ABP3D7M5</accession>
<dbReference type="PANTHER" id="PTHR47235:SF1">
    <property type="entry name" value="BLR6548 PROTEIN"/>
    <property type="match status" value="1"/>
</dbReference>
<dbReference type="InterPro" id="IPR028081">
    <property type="entry name" value="Leu-bd"/>
</dbReference>
<dbReference type="Proteomes" id="UP001501176">
    <property type="component" value="Unassembled WGS sequence"/>
</dbReference>
<protein>
    <submittedName>
        <fullName evidence="5">ABC transporter substrate-binding protein</fullName>
    </submittedName>
</protein>
<dbReference type="Pfam" id="PF13458">
    <property type="entry name" value="Peripla_BP_6"/>
    <property type="match status" value="1"/>
</dbReference>
<evidence type="ECO:0000313" key="5">
    <source>
        <dbReference type="EMBL" id="GAA0225486.1"/>
    </source>
</evidence>
<comment type="caution">
    <text evidence="5">The sequence shown here is derived from an EMBL/GenBank/DDBJ whole genome shotgun (WGS) entry which is preliminary data.</text>
</comment>
<dbReference type="EMBL" id="BAAAFN010000009">
    <property type="protein sequence ID" value="GAA0225486.1"/>
    <property type="molecule type" value="Genomic_DNA"/>
</dbReference>
<organism evidence="5 6">
    <name type="scientific">Castellaniella daejeonensis</name>
    <dbReference type="NCBI Taxonomy" id="659013"/>
    <lineage>
        <taxon>Bacteria</taxon>
        <taxon>Pseudomonadati</taxon>
        <taxon>Pseudomonadota</taxon>
        <taxon>Betaproteobacteria</taxon>
        <taxon>Burkholderiales</taxon>
        <taxon>Alcaligenaceae</taxon>
        <taxon>Castellaniella</taxon>
    </lineage>
</organism>
<evidence type="ECO:0000313" key="6">
    <source>
        <dbReference type="Proteomes" id="UP001501176"/>
    </source>
</evidence>
<dbReference type="CDD" id="cd06343">
    <property type="entry name" value="PBP1_ABC_ligand_binding-like"/>
    <property type="match status" value="1"/>
</dbReference>
<evidence type="ECO:0000259" key="4">
    <source>
        <dbReference type="Pfam" id="PF13458"/>
    </source>
</evidence>
<dbReference type="Gene3D" id="3.40.50.2300">
    <property type="match status" value="2"/>
</dbReference>
<evidence type="ECO:0000256" key="1">
    <source>
        <dbReference type="ARBA" id="ARBA00010062"/>
    </source>
</evidence>
<proteinExistence type="inferred from homology"/>
<dbReference type="SUPFAM" id="SSF53822">
    <property type="entry name" value="Periplasmic binding protein-like I"/>
    <property type="match status" value="1"/>
</dbReference>
<feature type="signal peptide" evidence="3">
    <location>
        <begin position="1"/>
        <end position="27"/>
    </location>
</feature>
<feature type="domain" description="Leucine-binding protein" evidence="4">
    <location>
        <begin position="36"/>
        <end position="382"/>
    </location>
</feature>
<dbReference type="InterPro" id="IPR028082">
    <property type="entry name" value="Peripla_BP_I"/>
</dbReference>
<gene>
    <name evidence="5" type="ORF">GCM10009125_13060</name>
</gene>
<evidence type="ECO:0000256" key="2">
    <source>
        <dbReference type="ARBA" id="ARBA00022729"/>
    </source>
</evidence>
<keyword evidence="2 3" id="KW-0732">Signal</keyword>
<dbReference type="PANTHER" id="PTHR47235">
    <property type="entry name" value="BLR6548 PROTEIN"/>
    <property type="match status" value="1"/>
</dbReference>
<feature type="chain" id="PRO_5047324045" evidence="3">
    <location>
        <begin position="28"/>
        <end position="408"/>
    </location>
</feature>
<dbReference type="RefSeq" id="WP_343820561.1">
    <property type="nucleotide sequence ID" value="NZ_BAAAFN010000009.1"/>
</dbReference>
<evidence type="ECO:0000256" key="3">
    <source>
        <dbReference type="SAM" id="SignalP"/>
    </source>
</evidence>
<sequence length="408" mass="43860">MKFSSVKKAALCMAVASLGLAGMPAGAAEPGITDSTIRIGLFSPLSGSGMAYGFDVVNAAKMYYDKVNKEGGIHGRKIELVVEDTRCNANDLVAAVKKLVEQDHVFLLNGGSCSAAVVAAREYVERAKVPFLMLNASGDGALYPPSKYIYGAFSISQYAVGGSMVEFAVQHLKGKKIGYINHDDAYGGWNLTTAEFQAKQHDGVSLSVQSVNPAINDVTAPMLKVRAANPDVLLLTTYARPAALIIKKAHELGWNKPIVLAVTGTADLAQLVENVGGPAALKNFYIQDVVAGLPSDPKMKWVYDMYKEYYPDLAAKPGHPQSYMPYGLPPAMTVVQALKDAGPEPTREKVLAALQHFKLDTGVMASPVEFTPDDHAAQKSAIYLKFDGQHKELISGAFKSAWTYQPKQ</sequence>
<reference evidence="6" key="1">
    <citation type="journal article" date="2019" name="Int. J. Syst. Evol. Microbiol.">
        <title>The Global Catalogue of Microorganisms (GCM) 10K type strain sequencing project: providing services to taxonomists for standard genome sequencing and annotation.</title>
        <authorList>
            <consortium name="The Broad Institute Genomics Platform"/>
            <consortium name="The Broad Institute Genome Sequencing Center for Infectious Disease"/>
            <person name="Wu L."/>
            <person name="Ma J."/>
        </authorList>
    </citation>
    <scope>NUCLEOTIDE SEQUENCE [LARGE SCALE GENOMIC DNA]</scope>
    <source>
        <strain evidence="6">JCM 16240</strain>
    </source>
</reference>
<keyword evidence="6" id="KW-1185">Reference proteome</keyword>